<evidence type="ECO:0000313" key="1">
    <source>
        <dbReference type="EMBL" id="AMR76202.1"/>
    </source>
</evidence>
<evidence type="ECO:0000313" key="2">
    <source>
        <dbReference type="Proteomes" id="UP000075229"/>
    </source>
</evidence>
<keyword evidence="1" id="KW-0614">Plasmid</keyword>
<sequence length="129" mass="14704">MEIKGFREVELEIGWFGGRALVAFIHEMGTKNLPIRKHLTEVANSSQFREYVNTNYMNNEFNKGIKNGMNALGNAFIEYYKNYVLASKVKPALSPKTIALKKRRGSKTPEVPLSCSGLMLKTIEYRINE</sequence>
<accession>A0AAN0X6Q3</accession>
<dbReference type="EMBL" id="CP014817">
    <property type="protein sequence ID" value="AMR76202.1"/>
    <property type="molecule type" value="Genomic_DNA"/>
</dbReference>
<geneLocation type="plasmid" evidence="2">
    <name>unnamed 2</name>
</geneLocation>
<reference evidence="1" key="1">
    <citation type="submission" date="2016-03" db="EMBL/GenBank/DDBJ databases">
        <title>Borrelia hermsii Genome sequencing and assembly.</title>
        <authorList>
            <person name="Bontemps-Gallo S."/>
            <person name="Stewart S."/>
        </authorList>
    </citation>
    <scope>NUCLEOTIDE SEQUENCE [LARGE SCALE GENOMIC DNA]</scope>
    <source>
        <strain evidence="1">DAH-2E7</strain>
        <plasmid evidence="1">unnamed</plasmid>
        <plasmid>unnamed 2</plasmid>
    </source>
</reference>
<proteinExistence type="predicted"/>
<dbReference type="AlphaFoldDB" id="A0AAN0X6Q3"/>
<dbReference type="RefSeq" id="WP_062706286.1">
    <property type="nucleotide sequence ID" value="NZ_CP014817.1"/>
</dbReference>
<name>A0AAN0X6Q3_BORHE</name>
<gene>
    <name evidence="1" type="ORF">A0V01_06345</name>
</gene>
<protein>
    <submittedName>
        <fullName evidence="1">Uncharacterized protein</fullName>
    </submittedName>
</protein>
<organism evidence="1">
    <name type="scientific">Borrelia hermsii</name>
    <dbReference type="NCBI Taxonomy" id="140"/>
    <lineage>
        <taxon>Bacteria</taxon>
        <taxon>Pseudomonadati</taxon>
        <taxon>Spirochaetota</taxon>
        <taxon>Spirochaetia</taxon>
        <taxon>Spirochaetales</taxon>
        <taxon>Borreliaceae</taxon>
        <taxon>Borrelia</taxon>
    </lineage>
</organism>